<dbReference type="InterPro" id="IPR036071">
    <property type="entry name" value="AMMECR1_dom_sf"/>
</dbReference>
<dbReference type="NCBIfam" id="TIGR00296">
    <property type="entry name" value="TIGR00296 family protein"/>
    <property type="match status" value="1"/>
</dbReference>
<dbReference type="Proteomes" id="UP001596527">
    <property type="component" value="Unassembled WGS sequence"/>
</dbReference>
<evidence type="ECO:0000313" key="2">
    <source>
        <dbReference type="EMBL" id="MFC7580911.1"/>
    </source>
</evidence>
<dbReference type="EMBL" id="JBHTEF010000001">
    <property type="protein sequence ID" value="MFC7580911.1"/>
    <property type="molecule type" value="Genomic_DNA"/>
</dbReference>
<dbReference type="Gene3D" id="3.30.1490.150">
    <property type="entry name" value="Hypothetical protein ph0010, domain 2"/>
    <property type="match status" value="1"/>
</dbReference>
<dbReference type="PROSITE" id="PS51112">
    <property type="entry name" value="AMMECR1"/>
    <property type="match status" value="1"/>
</dbReference>
<dbReference type="NCBIfam" id="TIGR04335">
    <property type="entry name" value="AmmeMemoSam_A"/>
    <property type="match status" value="1"/>
</dbReference>
<evidence type="ECO:0000313" key="3">
    <source>
        <dbReference type="Proteomes" id="UP001596527"/>
    </source>
</evidence>
<sequence>MTLPTDAGDLLLPIARSAVEARLAGTRTGQIPVADLAARGSRPDWLAGPGASFVTLEALGRLRGCIGTLTPHRPLGEDVAHNAIAAAFHDPRFDPLAEAEFDGVLIEVSVLSERTPLPYSSERSVSDALRPGVDGVVLEAGPFNRATFLPQVWDELPDPADFLLHLKRKAGLPDGWWSDDARFETYTVESWREGPDRR</sequence>
<accession>A0ABW2SM51</accession>
<comment type="caution">
    <text evidence="2">The sequence shown here is derived from an EMBL/GenBank/DDBJ whole genome shotgun (WGS) entry which is preliminary data.</text>
</comment>
<dbReference type="PANTHER" id="PTHR13016:SF0">
    <property type="entry name" value="AMME SYNDROME CANDIDATE GENE 1 PROTEIN"/>
    <property type="match status" value="1"/>
</dbReference>
<dbReference type="InterPro" id="IPR027485">
    <property type="entry name" value="AMMECR1_N"/>
</dbReference>
<dbReference type="PANTHER" id="PTHR13016">
    <property type="entry name" value="AMMECR1 HOMOLOG"/>
    <property type="match status" value="1"/>
</dbReference>
<protein>
    <submittedName>
        <fullName evidence="2">AmmeMemoRadiSam system protein A</fullName>
    </submittedName>
</protein>
<proteinExistence type="predicted"/>
<gene>
    <name evidence="2" type="primary">amrA</name>
    <name evidence="2" type="ORF">ACFQWG_06835</name>
</gene>
<dbReference type="RefSeq" id="WP_380973529.1">
    <property type="nucleotide sequence ID" value="NZ_JBHTEF010000001.1"/>
</dbReference>
<dbReference type="InterPro" id="IPR023473">
    <property type="entry name" value="AMMECR1"/>
</dbReference>
<dbReference type="InterPro" id="IPR002733">
    <property type="entry name" value="AMMECR1_domain"/>
</dbReference>
<dbReference type="Gene3D" id="3.30.700.20">
    <property type="entry name" value="Hypothetical protein ph0010, domain 1"/>
    <property type="match status" value="1"/>
</dbReference>
<name>A0ABW2SM51_9ACTO</name>
<organism evidence="2 3">
    <name type="scientific">Schaalia naturae</name>
    <dbReference type="NCBI Taxonomy" id="635203"/>
    <lineage>
        <taxon>Bacteria</taxon>
        <taxon>Bacillati</taxon>
        <taxon>Actinomycetota</taxon>
        <taxon>Actinomycetes</taxon>
        <taxon>Actinomycetales</taxon>
        <taxon>Actinomycetaceae</taxon>
        <taxon>Schaalia</taxon>
    </lineage>
</organism>
<dbReference type="InterPro" id="IPR027623">
    <property type="entry name" value="AmmeMemoSam_A"/>
</dbReference>
<reference evidence="3" key="1">
    <citation type="journal article" date="2019" name="Int. J. Syst. Evol. Microbiol.">
        <title>The Global Catalogue of Microorganisms (GCM) 10K type strain sequencing project: providing services to taxonomists for standard genome sequencing and annotation.</title>
        <authorList>
            <consortium name="The Broad Institute Genomics Platform"/>
            <consortium name="The Broad Institute Genome Sequencing Center for Infectious Disease"/>
            <person name="Wu L."/>
            <person name="Ma J."/>
        </authorList>
    </citation>
    <scope>NUCLEOTIDE SEQUENCE [LARGE SCALE GENOMIC DNA]</scope>
    <source>
        <strain evidence="3">CCUG 56698</strain>
    </source>
</reference>
<feature type="domain" description="AMMECR1" evidence="1">
    <location>
        <begin position="6"/>
        <end position="198"/>
    </location>
</feature>
<dbReference type="SUPFAM" id="SSF143447">
    <property type="entry name" value="AMMECR1-like"/>
    <property type="match status" value="1"/>
</dbReference>
<evidence type="ECO:0000259" key="1">
    <source>
        <dbReference type="PROSITE" id="PS51112"/>
    </source>
</evidence>
<keyword evidence="3" id="KW-1185">Reference proteome</keyword>
<dbReference type="Pfam" id="PF01871">
    <property type="entry name" value="AMMECR1"/>
    <property type="match status" value="1"/>
</dbReference>